<keyword evidence="1" id="KW-0812">Transmembrane</keyword>
<evidence type="ECO:0000313" key="2">
    <source>
        <dbReference type="EMBL" id="KAF8771450.1"/>
    </source>
</evidence>
<feature type="transmembrane region" description="Helical" evidence="1">
    <location>
        <begin position="322"/>
        <end position="344"/>
    </location>
</feature>
<dbReference type="EMBL" id="JABXBU010002228">
    <property type="protein sequence ID" value="KAF8771450.1"/>
    <property type="molecule type" value="Genomic_DNA"/>
</dbReference>
<keyword evidence="1" id="KW-1133">Transmembrane helix</keyword>
<comment type="caution">
    <text evidence="2">The sequence shown here is derived from an EMBL/GenBank/DDBJ whole genome shotgun (WGS) entry which is preliminary data.</text>
</comment>
<dbReference type="Proteomes" id="UP000807504">
    <property type="component" value="Unassembled WGS sequence"/>
</dbReference>
<proteinExistence type="predicted"/>
<evidence type="ECO:0000256" key="1">
    <source>
        <dbReference type="SAM" id="Phobius"/>
    </source>
</evidence>
<feature type="transmembrane region" description="Helical" evidence="1">
    <location>
        <begin position="100"/>
        <end position="119"/>
    </location>
</feature>
<feature type="transmembrane region" description="Helical" evidence="1">
    <location>
        <begin position="281"/>
        <end position="302"/>
    </location>
</feature>
<reference evidence="2" key="2">
    <citation type="submission" date="2020-06" db="EMBL/GenBank/DDBJ databases">
        <authorList>
            <person name="Sheffer M."/>
        </authorList>
    </citation>
    <scope>NUCLEOTIDE SEQUENCE</scope>
</reference>
<accession>A0A8T0EFN7</accession>
<organism evidence="2 3">
    <name type="scientific">Argiope bruennichi</name>
    <name type="common">Wasp spider</name>
    <name type="synonym">Aranea bruennichi</name>
    <dbReference type="NCBI Taxonomy" id="94029"/>
    <lineage>
        <taxon>Eukaryota</taxon>
        <taxon>Metazoa</taxon>
        <taxon>Ecdysozoa</taxon>
        <taxon>Arthropoda</taxon>
        <taxon>Chelicerata</taxon>
        <taxon>Arachnida</taxon>
        <taxon>Araneae</taxon>
        <taxon>Araneomorphae</taxon>
        <taxon>Entelegynae</taxon>
        <taxon>Araneoidea</taxon>
        <taxon>Araneidae</taxon>
        <taxon>Argiope</taxon>
    </lineage>
</organism>
<name>A0A8T0EFN7_ARGBR</name>
<dbReference type="AlphaFoldDB" id="A0A8T0EFN7"/>
<keyword evidence="1" id="KW-0472">Membrane</keyword>
<feature type="transmembrane region" description="Helical" evidence="1">
    <location>
        <begin position="394"/>
        <end position="413"/>
    </location>
</feature>
<reference evidence="2" key="1">
    <citation type="journal article" date="2020" name="bioRxiv">
        <title>Chromosome-level reference genome of the European wasp spider Argiope bruennichi: a resource for studies on range expansion and evolutionary adaptation.</title>
        <authorList>
            <person name="Sheffer M.M."/>
            <person name="Hoppe A."/>
            <person name="Krehenwinkel H."/>
            <person name="Uhl G."/>
            <person name="Kuss A.W."/>
            <person name="Jensen L."/>
            <person name="Jensen C."/>
            <person name="Gillespie R.G."/>
            <person name="Hoff K.J."/>
            <person name="Prost S."/>
        </authorList>
    </citation>
    <scope>NUCLEOTIDE SEQUENCE</scope>
</reference>
<feature type="transmembrane region" description="Helical" evidence="1">
    <location>
        <begin position="125"/>
        <end position="146"/>
    </location>
</feature>
<protein>
    <submittedName>
        <fullName evidence="2">Uncharacterized protein</fullName>
    </submittedName>
</protein>
<feature type="transmembrane region" description="Helical" evidence="1">
    <location>
        <begin position="242"/>
        <end position="261"/>
    </location>
</feature>
<gene>
    <name evidence="2" type="ORF">HNY73_018872</name>
</gene>
<evidence type="ECO:0000313" key="3">
    <source>
        <dbReference type="Proteomes" id="UP000807504"/>
    </source>
</evidence>
<keyword evidence="3" id="KW-1185">Reference proteome</keyword>
<sequence length="415" mass="48763">MLELVSRETLLDNTHELDRVYKDMERRKTWNSCIYFTWIFPLNSFVQWCFRKNSSFSHTSSKTVEKKVSIKMKQFFQPISFLFLICGIDVNKPRRRCWSILFLIFFHVMCLGIIIFKIICLAFKFHWSIFVTISVKVTSLVLWWFVRTRTRDILEMMEQLEYIQEELKYHDFQKALKTSKVAAVFTLLVLCLQPLVLSLRYLKNQGEGLTCSLAPVPSEITVQSILVILLHEYASIYVNTSITYAVALFYSLYCYLFSLCLKKRRRSVFQTFRLYQYVLKYFKVIEKVMSALIFIIIAHFLVSLFKDMMVLIDVVQKGRGMMLFSYGIDFLMCGAMITAVILSAERVQLRANSMRRYLTEYAPNDLKISCAKIMEDGDRLKLTGWGTFTIRKPLLLTLVAWLISYGIIIFQFSSN</sequence>
<feature type="transmembrane region" description="Helical" evidence="1">
    <location>
        <begin position="181"/>
        <end position="202"/>
    </location>
</feature>